<organism evidence="2 3">
    <name type="scientific">Ancylostoma ceylanicum</name>
    <dbReference type="NCBI Taxonomy" id="53326"/>
    <lineage>
        <taxon>Eukaryota</taxon>
        <taxon>Metazoa</taxon>
        <taxon>Ecdysozoa</taxon>
        <taxon>Nematoda</taxon>
        <taxon>Chromadorea</taxon>
        <taxon>Rhabditida</taxon>
        <taxon>Rhabditina</taxon>
        <taxon>Rhabditomorpha</taxon>
        <taxon>Strongyloidea</taxon>
        <taxon>Ancylostomatidae</taxon>
        <taxon>Ancylostomatinae</taxon>
        <taxon>Ancylostoma</taxon>
    </lineage>
</organism>
<dbReference type="OrthoDB" id="5872634at2759"/>
<protein>
    <submittedName>
        <fullName evidence="2">Uncharacterized protein</fullName>
    </submittedName>
</protein>
<evidence type="ECO:0000313" key="2">
    <source>
        <dbReference type="EMBL" id="EYB96931.1"/>
    </source>
</evidence>
<feature type="transmembrane region" description="Helical" evidence="1">
    <location>
        <begin position="72"/>
        <end position="91"/>
    </location>
</feature>
<gene>
    <name evidence="2" type="primary">Acey_s0145.g2489</name>
    <name evidence="2" type="ORF">Y032_0145g2489</name>
</gene>
<proteinExistence type="predicted"/>
<feature type="transmembrane region" description="Helical" evidence="1">
    <location>
        <begin position="219"/>
        <end position="239"/>
    </location>
</feature>
<evidence type="ECO:0000313" key="3">
    <source>
        <dbReference type="Proteomes" id="UP000024635"/>
    </source>
</evidence>
<sequence length="380" mass="42559">MESKNVFPSHLYFFRSEVLRDFENFSTLLQVPTLLVIAKTIIAESFQDEYTSIRCHTYFGDYQCWLYSLSDVYLWIAIIVGILSIAIYVLLGVGLQKLRMLSAGVVAAMFVQPPSNVNIPQQGVSHNGITPSAPVAVVPMYPPPVCMVAAVDKTTLRMKRTCEILAALVTTMEVFSYSFLPATTQWFFMLGSVGLFIAICMSTRGFYKVMSVVLIACDCLLKLPVFAAIVKIVFTLVSYRNPYRPTHWNDNVCISQHGKYQCSLYSLSTPMLYTGLVVSVLCCILDIPLILYLWKLRRVCRSTPAARSTMFASPSPATIHIQEHYCSRTTRNANTVYPADALPVRNSLSSTPPYSPQMGHCTNHIHCDPFSRQPPPPYTP</sequence>
<feature type="transmembrane region" description="Helical" evidence="1">
    <location>
        <begin position="186"/>
        <end position="207"/>
    </location>
</feature>
<keyword evidence="1" id="KW-1133">Transmembrane helix</keyword>
<accession>A0A016T2T4</accession>
<keyword evidence="1" id="KW-0812">Transmembrane</keyword>
<reference evidence="3" key="1">
    <citation type="journal article" date="2015" name="Nat. Genet.">
        <title>The genome and transcriptome of the zoonotic hookworm Ancylostoma ceylanicum identify infection-specific gene families.</title>
        <authorList>
            <person name="Schwarz E.M."/>
            <person name="Hu Y."/>
            <person name="Antoshechkin I."/>
            <person name="Miller M.M."/>
            <person name="Sternberg P.W."/>
            <person name="Aroian R.V."/>
        </authorList>
    </citation>
    <scope>NUCLEOTIDE SEQUENCE</scope>
    <source>
        <strain evidence="3">HY135</strain>
    </source>
</reference>
<keyword evidence="3" id="KW-1185">Reference proteome</keyword>
<name>A0A016T2T4_9BILA</name>
<comment type="caution">
    <text evidence="2">The sequence shown here is derived from an EMBL/GenBank/DDBJ whole genome shotgun (WGS) entry which is preliminary data.</text>
</comment>
<dbReference type="EMBL" id="JARK01001481">
    <property type="protein sequence ID" value="EYB96931.1"/>
    <property type="molecule type" value="Genomic_DNA"/>
</dbReference>
<feature type="transmembrane region" description="Helical" evidence="1">
    <location>
        <begin position="273"/>
        <end position="294"/>
    </location>
</feature>
<evidence type="ECO:0000256" key="1">
    <source>
        <dbReference type="SAM" id="Phobius"/>
    </source>
</evidence>
<keyword evidence="1" id="KW-0472">Membrane</keyword>
<dbReference type="Proteomes" id="UP000024635">
    <property type="component" value="Unassembled WGS sequence"/>
</dbReference>
<feature type="transmembrane region" description="Helical" evidence="1">
    <location>
        <begin position="162"/>
        <end position="180"/>
    </location>
</feature>
<dbReference type="AlphaFoldDB" id="A0A016T2T4"/>